<dbReference type="InterPro" id="IPR051531">
    <property type="entry name" value="N-acetyltransferase"/>
</dbReference>
<dbReference type="InterPro" id="IPR000182">
    <property type="entry name" value="GNAT_dom"/>
</dbReference>
<gene>
    <name evidence="2" type="ORF">DC20_15500</name>
</gene>
<protein>
    <recommendedName>
        <fullName evidence="1">N-acetyltransferase domain-containing protein</fullName>
    </recommendedName>
</protein>
<evidence type="ECO:0000259" key="1">
    <source>
        <dbReference type="PROSITE" id="PS51186"/>
    </source>
</evidence>
<proteinExistence type="predicted"/>
<sequence>MSTTPSLAIREIQEQDVEPLVQYWFDATPTFLEGMGVDLSKMPTREEWKQMLFAQIHKPLEEKNSYCLIWLADGIPVGHSNANKILFGEEAYMHLHLWKPDLRQKGIGSSFIQLTLLHFFQKLQLKRLYCEPYALNPAPNRTLEKAGFRLVKEYVTTPGWINSEQPVKRWKMTFTQFQEGLHTH</sequence>
<feature type="domain" description="N-acetyltransferase" evidence="1">
    <location>
        <begin position="7"/>
        <end position="175"/>
    </location>
</feature>
<dbReference type="Gene3D" id="3.40.630.30">
    <property type="match status" value="1"/>
</dbReference>
<dbReference type="OrthoDB" id="8221510at2"/>
<reference evidence="2 3" key="1">
    <citation type="submission" date="2015-08" db="EMBL/GenBank/DDBJ databases">
        <title>Complete genome sequence of Rufibacter tibetensis strain 1351t, a radiation-resistant bacterium from tibet plateau.</title>
        <authorList>
            <person name="Dai J."/>
        </authorList>
    </citation>
    <scope>NUCLEOTIDE SEQUENCE [LARGE SCALE GENOMIC DNA]</scope>
    <source>
        <strain evidence="2 3">1351</strain>
    </source>
</reference>
<dbReference type="AlphaFoldDB" id="A0A0P0CKP7"/>
<organism evidence="2 3">
    <name type="scientific">Rufibacter tibetensis</name>
    <dbReference type="NCBI Taxonomy" id="512763"/>
    <lineage>
        <taxon>Bacteria</taxon>
        <taxon>Pseudomonadati</taxon>
        <taxon>Bacteroidota</taxon>
        <taxon>Cytophagia</taxon>
        <taxon>Cytophagales</taxon>
        <taxon>Hymenobacteraceae</taxon>
        <taxon>Rufibacter</taxon>
    </lineage>
</organism>
<dbReference type="PANTHER" id="PTHR43792">
    <property type="entry name" value="GNAT FAMILY, PUTATIVE (AFU_ORTHOLOGUE AFUA_3G00765)-RELATED-RELATED"/>
    <property type="match status" value="1"/>
</dbReference>
<dbReference type="Pfam" id="PF13302">
    <property type="entry name" value="Acetyltransf_3"/>
    <property type="match status" value="1"/>
</dbReference>
<dbReference type="InterPro" id="IPR016181">
    <property type="entry name" value="Acyl_CoA_acyltransferase"/>
</dbReference>
<evidence type="ECO:0000313" key="2">
    <source>
        <dbReference type="EMBL" id="ALJ00117.1"/>
    </source>
</evidence>
<dbReference type="RefSeq" id="WP_062544662.1">
    <property type="nucleotide sequence ID" value="NZ_CP012643.1"/>
</dbReference>
<dbReference type="GO" id="GO:0016747">
    <property type="term" value="F:acyltransferase activity, transferring groups other than amino-acyl groups"/>
    <property type="evidence" value="ECO:0007669"/>
    <property type="project" value="InterPro"/>
</dbReference>
<dbReference type="Proteomes" id="UP000061382">
    <property type="component" value="Chromosome"/>
</dbReference>
<dbReference type="EMBL" id="CP012643">
    <property type="protein sequence ID" value="ALJ00117.1"/>
    <property type="molecule type" value="Genomic_DNA"/>
</dbReference>
<accession>A0A0P0CKP7</accession>
<dbReference type="SUPFAM" id="SSF55729">
    <property type="entry name" value="Acyl-CoA N-acyltransferases (Nat)"/>
    <property type="match status" value="1"/>
</dbReference>
<keyword evidence="3" id="KW-1185">Reference proteome</keyword>
<dbReference type="PROSITE" id="PS51186">
    <property type="entry name" value="GNAT"/>
    <property type="match status" value="1"/>
</dbReference>
<dbReference type="KEGG" id="rti:DC20_15500"/>
<evidence type="ECO:0000313" key="3">
    <source>
        <dbReference type="Proteomes" id="UP000061382"/>
    </source>
</evidence>
<dbReference type="PANTHER" id="PTHR43792:SF16">
    <property type="entry name" value="N-ACETYLTRANSFERASE DOMAIN-CONTAINING PROTEIN"/>
    <property type="match status" value="1"/>
</dbReference>
<name>A0A0P0CKP7_9BACT</name>
<dbReference type="PATRIC" id="fig|512763.3.peg.3410"/>